<dbReference type="Pfam" id="PF01590">
    <property type="entry name" value="GAF"/>
    <property type="match status" value="1"/>
</dbReference>
<dbReference type="Gene3D" id="3.30.70.270">
    <property type="match status" value="1"/>
</dbReference>
<feature type="domain" description="EAL" evidence="2">
    <location>
        <begin position="352"/>
        <end position="607"/>
    </location>
</feature>
<comment type="caution">
    <text evidence="4">The sequence shown here is derived from an EMBL/GenBank/DDBJ whole genome shotgun (WGS) entry which is preliminary data.</text>
</comment>
<dbReference type="Pfam" id="PF00563">
    <property type="entry name" value="EAL"/>
    <property type="match status" value="1"/>
</dbReference>
<name>A0A6L9W631_9ACTN</name>
<dbReference type="SMART" id="SM00052">
    <property type="entry name" value="EAL"/>
    <property type="match status" value="1"/>
</dbReference>
<dbReference type="PANTHER" id="PTHR44757">
    <property type="entry name" value="DIGUANYLATE CYCLASE DGCP"/>
    <property type="match status" value="1"/>
</dbReference>
<organism evidence="4 5">
    <name type="scientific">Blastococcus saxobsidens</name>
    <dbReference type="NCBI Taxonomy" id="138336"/>
    <lineage>
        <taxon>Bacteria</taxon>
        <taxon>Bacillati</taxon>
        <taxon>Actinomycetota</taxon>
        <taxon>Actinomycetes</taxon>
        <taxon>Geodermatophilales</taxon>
        <taxon>Geodermatophilaceae</taxon>
        <taxon>Blastococcus</taxon>
    </lineage>
</organism>
<gene>
    <name evidence="4" type="ORF">GCU60_17570</name>
</gene>
<dbReference type="PANTHER" id="PTHR44757:SF2">
    <property type="entry name" value="BIOFILM ARCHITECTURE MAINTENANCE PROTEIN MBAA"/>
    <property type="match status" value="1"/>
</dbReference>
<dbReference type="Proteomes" id="UP000479241">
    <property type="component" value="Unassembled WGS sequence"/>
</dbReference>
<dbReference type="NCBIfam" id="TIGR00254">
    <property type="entry name" value="GGDEF"/>
    <property type="match status" value="1"/>
</dbReference>
<dbReference type="InterPro" id="IPR043128">
    <property type="entry name" value="Rev_trsase/Diguanyl_cyclase"/>
</dbReference>
<dbReference type="InterPro" id="IPR035919">
    <property type="entry name" value="EAL_sf"/>
</dbReference>
<evidence type="ECO:0000259" key="3">
    <source>
        <dbReference type="PROSITE" id="PS50887"/>
    </source>
</evidence>
<dbReference type="InterPro" id="IPR003018">
    <property type="entry name" value="GAF"/>
</dbReference>
<dbReference type="SUPFAM" id="SSF55781">
    <property type="entry name" value="GAF domain-like"/>
    <property type="match status" value="1"/>
</dbReference>
<proteinExistence type="predicted"/>
<dbReference type="Pfam" id="PF00990">
    <property type="entry name" value="GGDEF"/>
    <property type="match status" value="1"/>
</dbReference>
<evidence type="ECO:0000259" key="2">
    <source>
        <dbReference type="PROSITE" id="PS50883"/>
    </source>
</evidence>
<dbReference type="AlphaFoldDB" id="A0A6L9W631"/>
<reference evidence="4 5" key="1">
    <citation type="submission" date="2019-12" db="EMBL/GenBank/DDBJ databases">
        <title>the WGS of Blastococcus saxobsidens 67B17.</title>
        <authorList>
            <person name="Jiang Z."/>
        </authorList>
    </citation>
    <scope>NUCLEOTIDE SEQUENCE [LARGE SCALE GENOMIC DNA]</scope>
    <source>
        <strain evidence="4 5">67B17</strain>
    </source>
</reference>
<dbReference type="SMART" id="SM00267">
    <property type="entry name" value="GGDEF"/>
    <property type="match status" value="1"/>
</dbReference>
<dbReference type="Gene3D" id="3.20.20.450">
    <property type="entry name" value="EAL domain"/>
    <property type="match status" value="1"/>
</dbReference>
<dbReference type="InterPro" id="IPR029787">
    <property type="entry name" value="Nucleotide_cyclase"/>
</dbReference>
<dbReference type="Gene3D" id="3.30.450.40">
    <property type="match status" value="1"/>
</dbReference>
<sequence length="621" mass="66838">MVDEDTLSSVLSDFARTLTTDFPIQGILDHLVERIVDVLDVTAAGVTLISPGAAPHYVAASDADALAFEQLQTELGHGPCLAAYETGEAVSVPDLRRDGRFVDFIPTALAAGVQAVFAFPLRHGDGRLGALDLYRDRAGVLDPRDTAAAQTLADVAAAYLLNAQARQEALEVSDRFRASALHDALTGLPNRALLQQRIEHAAQRAHRSRTQAAVLFADLDRFKWVNDTYGHRIGDELLVAVARRLSEVVRPGDTLARVSGDEFVILCEDLQEVAHVLRLAARVGEAFTVPFVVADQEIACSVSVGIAYSGPGEGVTDKLITHADFAMYQAKRMGGATHQVLDLRGANVAGDRDRLDRDLRTALAAGHLDLAYQPIVRTGDGSVVGVEALLRWAHPEHGKVPALTTVGIAEQNGLIREIGAWALERSCADRGRWLAEHPDQPLDVSVNVSVRQLMDPSFADVVADVLERTRMDPAALVLELTEGIFIEDGSRDTAVLVDLKALGVRLTLDDFGTGYCSLGYLRRFPVDAIKIDQGFVADIGHDPSGAAIVAAVSDLAHALGLHVTAEGVERREQHDVVTGIGCELAQGFLYSRPLPAPDVRDLLRGGRDLRPPRSVRRSSAS</sequence>
<dbReference type="PROSITE" id="PS50887">
    <property type="entry name" value="GGDEF"/>
    <property type="match status" value="1"/>
</dbReference>
<dbReference type="InterPro" id="IPR029016">
    <property type="entry name" value="GAF-like_dom_sf"/>
</dbReference>
<dbReference type="CDD" id="cd01949">
    <property type="entry name" value="GGDEF"/>
    <property type="match status" value="1"/>
</dbReference>
<protein>
    <submittedName>
        <fullName evidence="4">EAL domain-containing protein</fullName>
    </submittedName>
</protein>
<dbReference type="SUPFAM" id="SSF141868">
    <property type="entry name" value="EAL domain-like"/>
    <property type="match status" value="1"/>
</dbReference>
<dbReference type="InterPro" id="IPR000160">
    <property type="entry name" value="GGDEF_dom"/>
</dbReference>
<evidence type="ECO:0000256" key="1">
    <source>
        <dbReference type="SAM" id="MobiDB-lite"/>
    </source>
</evidence>
<dbReference type="RefSeq" id="WP_163207641.1">
    <property type="nucleotide sequence ID" value="NZ_JAAGWG010000035.1"/>
</dbReference>
<dbReference type="InterPro" id="IPR052155">
    <property type="entry name" value="Biofilm_reg_signaling"/>
</dbReference>
<dbReference type="CDD" id="cd01948">
    <property type="entry name" value="EAL"/>
    <property type="match status" value="1"/>
</dbReference>
<dbReference type="PROSITE" id="PS50883">
    <property type="entry name" value="EAL"/>
    <property type="match status" value="1"/>
</dbReference>
<dbReference type="SUPFAM" id="SSF55073">
    <property type="entry name" value="Nucleotide cyclase"/>
    <property type="match status" value="1"/>
</dbReference>
<evidence type="ECO:0000313" key="5">
    <source>
        <dbReference type="Proteomes" id="UP000479241"/>
    </source>
</evidence>
<dbReference type="EMBL" id="JAAGWG010000035">
    <property type="protein sequence ID" value="NEK87553.1"/>
    <property type="molecule type" value="Genomic_DNA"/>
</dbReference>
<feature type="compositionally biased region" description="Basic and acidic residues" evidence="1">
    <location>
        <begin position="601"/>
        <end position="611"/>
    </location>
</feature>
<dbReference type="InterPro" id="IPR001633">
    <property type="entry name" value="EAL_dom"/>
</dbReference>
<feature type="domain" description="GGDEF" evidence="3">
    <location>
        <begin position="210"/>
        <end position="343"/>
    </location>
</feature>
<evidence type="ECO:0000313" key="4">
    <source>
        <dbReference type="EMBL" id="NEK87553.1"/>
    </source>
</evidence>
<dbReference type="SMART" id="SM00065">
    <property type="entry name" value="GAF"/>
    <property type="match status" value="1"/>
</dbReference>
<accession>A0A6L9W631</accession>
<feature type="region of interest" description="Disordered" evidence="1">
    <location>
        <begin position="601"/>
        <end position="621"/>
    </location>
</feature>